<name>A0A0A9E0J2_ARUDO</name>
<reference evidence="1" key="2">
    <citation type="journal article" date="2015" name="Data Brief">
        <title>Shoot transcriptome of the giant reed, Arundo donax.</title>
        <authorList>
            <person name="Barrero R.A."/>
            <person name="Guerrero F.D."/>
            <person name="Moolhuijzen P."/>
            <person name="Goolsby J.A."/>
            <person name="Tidwell J."/>
            <person name="Bellgard S.E."/>
            <person name="Bellgard M.I."/>
        </authorList>
    </citation>
    <scope>NUCLEOTIDE SEQUENCE</scope>
    <source>
        <tissue evidence="1">Shoot tissue taken approximately 20 cm above the soil surface</tissue>
    </source>
</reference>
<protein>
    <submittedName>
        <fullName evidence="1">Uncharacterized protein</fullName>
    </submittedName>
</protein>
<dbReference type="AlphaFoldDB" id="A0A0A9E0J2"/>
<dbReference type="EMBL" id="GBRH01205392">
    <property type="protein sequence ID" value="JAD92503.1"/>
    <property type="molecule type" value="Transcribed_RNA"/>
</dbReference>
<accession>A0A0A9E0J2</accession>
<reference evidence="1" key="1">
    <citation type="submission" date="2014-09" db="EMBL/GenBank/DDBJ databases">
        <authorList>
            <person name="Magalhaes I.L.F."/>
            <person name="Oliveira U."/>
            <person name="Santos F.R."/>
            <person name="Vidigal T.H.D.A."/>
            <person name="Brescovit A.D."/>
            <person name="Santos A.J."/>
        </authorList>
    </citation>
    <scope>NUCLEOTIDE SEQUENCE</scope>
    <source>
        <tissue evidence="1">Shoot tissue taken approximately 20 cm above the soil surface</tissue>
    </source>
</reference>
<organism evidence="1">
    <name type="scientific">Arundo donax</name>
    <name type="common">Giant reed</name>
    <name type="synonym">Donax arundinaceus</name>
    <dbReference type="NCBI Taxonomy" id="35708"/>
    <lineage>
        <taxon>Eukaryota</taxon>
        <taxon>Viridiplantae</taxon>
        <taxon>Streptophyta</taxon>
        <taxon>Embryophyta</taxon>
        <taxon>Tracheophyta</taxon>
        <taxon>Spermatophyta</taxon>
        <taxon>Magnoliopsida</taxon>
        <taxon>Liliopsida</taxon>
        <taxon>Poales</taxon>
        <taxon>Poaceae</taxon>
        <taxon>PACMAD clade</taxon>
        <taxon>Arundinoideae</taxon>
        <taxon>Arundineae</taxon>
        <taxon>Arundo</taxon>
    </lineage>
</organism>
<proteinExistence type="predicted"/>
<sequence length="90" mass="10040">MSLSNKCCFSRAKSCTALSLSREESCNALFNESISSLTFSKSETLLISDVFSTVFCEVLFILLRSASSLPFSIFRSEFSFCRAISILLRL</sequence>
<evidence type="ECO:0000313" key="1">
    <source>
        <dbReference type="EMBL" id="JAD92503.1"/>
    </source>
</evidence>